<dbReference type="Gene3D" id="1.10.238.10">
    <property type="entry name" value="EF-hand"/>
    <property type="match status" value="1"/>
</dbReference>
<feature type="compositionally biased region" description="Pro residues" evidence="7">
    <location>
        <begin position="453"/>
        <end position="468"/>
    </location>
</feature>
<feature type="compositionally biased region" description="Pro residues" evidence="7">
    <location>
        <begin position="485"/>
        <end position="497"/>
    </location>
</feature>
<dbReference type="FunFam" id="3.30.40.10:FF:000015">
    <property type="entry name" value="E3 ubiquitin-protein ligase CBL"/>
    <property type="match status" value="1"/>
</dbReference>
<comment type="function">
    <text evidence="6">E3 ubiquitin-protein ligase which accepts ubiquitin from specific E2 ubiquitin-conjugating enzymes, and transfers it to substrates, generally promoting their degradation by the proteasome.</text>
</comment>
<dbReference type="Pfam" id="PF02262">
    <property type="entry name" value="Cbl_N"/>
    <property type="match status" value="1"/>
</dbReference>
<evidence type="ECO:0000256" key="4">
    <source>
        <dbReference type="ARBA" id="ARBA00022837"/>
    </source>
</evidence>
<comment type="catalytic activity">
    <reaction evidence="6">
        <text>S-ubiquitinyl-[E2 ubiquitin-conjugating enzyme]-L-cysteine + [acceptor protein]-L-lysine = [E2 ubiquitin-conjugating enzyme]-L-cysteine + N(6)-ubiquitinyl-[acceptor protein]-L-lysine.</text>
        <dbReference type="EC" id="2.3.2.27"/>
    </reaction>
</comment>
<dbReference type="GO" id="GO:0005509">
    <property type="term" value="F:calcium ion binding"/>
    <property type="evidence" value="ECO:0007669"/>
    <property type="project" value="UniProtKB-UniRule"/>
</dbReference>
<dbReference type="InterPro" id="IPR003153">
    <property type="entry name" value="Adaptor_Cbl_N_hlx"/>
</dbReference>
<dbReference type="Gene3D" id="1.20.930.20">
    <property type="entry name" value="Adaptor protein Cbl, N-terminal domain"/>
    <property type="match status" value="1"/>
</dbReference>
<dbReference type="EnsemblMetazoa" id="XM_030978309">
    <property type="protein sequence ID" value="XP_030834169"/>
    <property type="gene ID" value="LOC100890602"/>
</dbReference>
<feature type="compositionally biased region" description="Polar residues" evidence="7">
    <location>
        <begin position="681"/>
        <end position="691"/>
    </location>
</feature>
<dbReference type="CDD" id="cd09920">
    <property type="entry name" value="SH2_Cbl-b_TKB"/>
    <property type="match status" value="1"/>
</dbReference>
<keyword evidence="6" id="KW-0833">Ubl conjugation pathway</keyword>
<feature type="compositionally biased region" description="Pro residues" evidence="7">
    <location>
        <begin position="795"/>
        <end position="811"/>
    </location>
</feature>
<evidence type="ECO:0000256" key="1">
    <source>
        <dbReference type="ARBA" id="ARBA00022723"/>
    </source>
</evidence>
<evidence type="ECO:0000259" key="8">
    <source>
        <dbReference type="PROSITE" id="PS50089"/>
    </source>
</evidence>
<dbReference type="RefSeq" id="XP_030834168.1">
    <property type="nucleotide sequence ID" value="XM_030978308.1"/>
</dbReference>
<dbReference type="FunFam" id="1.10.238.10:FF:000022">
    <property type="entry name" value="E3 ubiquitin-protein ligase CBL"/>
    <property type="match status" value="1"/>
</dbReference>
<evidence type="ECO:0000313" key="11">
    <source>
        <dbReference type="Proteomes" id="UP000007110"/>
    </source>
</evidence>
<dbReference type="SUPFAM" id="SSF47668">
    <property type="entry name" value="N-terminal domain of cbl (N-cbl)"/>
    <property type="match status" value="1"/>
</dbReference>
<evidence type="ECO:0000256" key="6">
    <source>
        <dbReference type="RuleBase" id="RU367001"/>
    </source>
</evidence>
<dbReference type="InterPro" id="IPR014742">
    <property type="entry name" value="Adaptor_Cbl_SH2-like"/>
</dbReference>
<evidence type="ECO:0000256" key="7">
    <source>
        <dbReference type="SAM" id="MobiDB-lite"/>
    </source>
</evidence>
<dbReference type="GO" id="GO:0007166">
    <property type="term" value="P:cell surface receptor signaling pathway"/>
    <property type="evidence" value="ECO:0007669"/>
    <property type="project" value="InterPro"/>
</dbReference>
<dbReference type="Pfam" id="PF13920">
    <property type="entry name" value="zf-C3HC4_3"/>
    <property type="match status" value="1"/>
</dbReference>
<dbReference type="KEGG" id="spu:100890602"/>
<dbReference type="SUPFAM" id="SSF47473">
    <property type="entry name" value="EF-hand"/>
    <property type="match status" value="1"/>
</dbReference>
<feature type="compositionally biased region" description="Polar residues" evidence="7">
    <location>
        <begin position="856"/>
        <end position="876"/>
    </location>
</feature>
<feature type="compositionally biased region" description="Low complexity" evidence="7">
    <location>
        <begin position="570"/>
        <end position="586"/>
    </location>
</feature>
<dbReference type="GeneID" id="100890602"/>
<protein>
    <recommendedName>
        <fullName evidence="6">E3 ubiquitin-protein ligase CBL</fullName>
        <ecNumber evidence="6">2.3.2.27</ecNumber>
    </recommendedName>
</protein>
<dbReference type="InterPro" id="IPR036860">
    <property type="entry name" value="SH2_dom_sf"/>
</dbReference>
<sequence length="982" mass="108421">MAAGRLGELWMKFWVPPRPALKVDKKTLERTWKLMEKVMRLCQSDKMKLKNSPPFILDILPETYHHLRLVWSKYEGDDKLPDLVENEYFKIFVDNINKKAKQTIQLFKDNKEKMYDESSTCRRQLNRMSLIFSHNLAELKALFPNGLFAGESYRITKADAAQFWKKNFGSRTIVSWKIFRQALTEVHQVRSSMETFALKTTIDLTRNDYISNFEFDVFTRLFQPWSTLLRNWNCLAVNHRGYMSFMTYDEVKNRLEQYISKPGSYIFRLSCTRLGQWAIGYVTQDKTILQTIPQNKSLCQALIDGNREGFYLYPDGCEDNPDLTSVLTKPPEELIHVTADQYELYCEIGSSFQLCKICTENDKDIKLEPCGHLLCSQCLSAWQMRINSNRDTDGQGCPFCRCEIRGTEPIIIDPYSPNRMKSARRKAEEEKEKEEENKKDRDDDVDLPTNHAPTPPIPTHIPTPPVPDEPVYAAPKKKNQAHPLPSVPGLPPRPSPISSPVHSPNISPRSSVQYGGASNGTGPLSPTPLLPPRRYLNDGSTEEGQQDDPEGSYQNTAALNQQAFDESPLLHSHTTTTGSSSHESGSVTAPATPYTTGAENPANLLYNTEAMERLRQHAATASNRPGNPFRRSISETTDANAALMFSAFAASNNVGEAAGATGDFHIDSFLSSLMGATTTGDHSNNPIYQNQPHLLHNDSSNSSPSSSNLDLTSQFCQALPPPISSQSFCSGPMGGLETAGGGQVKGHGLSPLIMHSGHAGNGAAGGGGDQDTIYLNITPQASTGSHDDDAVQYEWPPPPRSVNDPPPLPPPHSHHVHQQQQAKAQVMREAPEGYELPPASPVIQQQNPLFPKGISYNANQASSNAVPPPINRTSPQTSPPLAQAQGAQGAPAVPPPPLPAQPRPHQPAHPPHLPPSNTPRSTPRPPLPPGAGAATNAGSMEAIIRILTQEGFHREEVVKALDITKNNVPMARRILKELTITY</sequence>
<dbReference type="GO" id="GO:0005886">
    <property type="term" value="C:plasma membrane"/>
    <property type="evidence" value="ECO:0000318"/>
    <property type="project" value="GO_Central"/>
</dbReference>
<dbReference type="PANTHER" id="PTHR23007">
    <property type="entry name" value="CBL"/>
    <property type="match status" value="1"/>
</dbReference>
<dbReference type="Gene3D" id="3.30.505.10">
    <property type="entry name" value="SH2 domain"/>
    <property type="match status" value="1"/>
</dbReference>
<evidence type="ECO:0000256" key="5">
    <source>
        <dbReference type="PROSITE-ProRule" id="PRU00175"/>
    </source>
</evidence>
<evidence type="ECO:0000256" key="2">
    <source>
        <dbReference type="ARBA" id="ARBA00022771"/>
    </source>
</evidence>
<accession>A0A7M7NDP2</accession>
<organism evidence="10 11">
    <name type="scientific">Strongylocentrotus purpuratus</name>
    <name type="common">Purple sea urchin</name>
    <dbReference type="NCBI Taxonomy" id="7668"/>
    <lineage>
        <taxon>Eukaryota</taxon>
        <taxon>Metazoa</taxon>
        <taxon>Echinodermata</taxon>
        <taxon>Eleutherozoa</taxon>
        <taxon>Echinozoa</taxon>
        <taxon>Echinoidea</taxon>
        <taxon>Euechinoidea</taxon>
        <taxon>Echinacea</taxon>
        <taxon>Camarodonta</taxon>
        <taxon>Echinidea</taxon>
        <taxon>Strongylocentrotidae</taxon>
        <taxon>Strongylocentrotus</taxon>
    </lineage>
</organism>
<dbReference type="EnsemblMetazoa" id="XM_030978310">
    <property type="protein sequence ID" value="XP_030834170"/>
    <property type="gene ID" value="LOC100890602"/>
</dbReference>
<dbReference type="InterPro" id="IPR024162">
    <property type="entry name" value="Adaptor_Cbl"/>
</dbReference>
<dbReference type="SUPFAM" id="SSF55550">
    <property type="entry name" value="SH2 domain"/>
    <property type="match status" value="1"/>
</dbReference>
<dbReference type="InterPro" id="IPR011992">
    <property type="entry name" value="EF-hand-dom_pair"/>
</dbReference>
<dbReference type="InParanoid" id="A0A7M7NDP2"/>
<dbReference type="RefSeq" id="XP_030834169.1">
    <property type="nucleotide sequence ID" value="XM_030978309.1"/>
</dbReference>
<dbReference type="GO" id="GO:0030971">
    <property type="term" value="F:receptor tyrosine kinase binding"/>
    <property type="evidence" value="ECO:0000318"/>
    <property type="project" value="GO_Central"/>
</dbReference>
<dbReference type="GO" id="GO:0045121">
    <property type="term" value="C:membrane raft"/>
    <property type="evidence" value="ECO:0000318"/>
    <property type="project" value="GO_Central"/>
</dbReference>
<feature type="domain" description="Cbl-PTB" evidence="9">
    <location>
        <begin position="17"/>
        <end position="325"/>
    </location>
</feature>
<dbReference type="InterPro" id="IPR024159">
    <property type="entry name" value="Cbl_PTB"/>
</dbReference>
<comment type="domain">
    <text evidence="6">The N-terminus is composed of the phosphotyrosine binding (PTB) domain, a short linker region and the RING-type zinc finger. The PTB domain, which is also called TKB (tyrosine kinase binding) domain, is composed of three different subdomains: a four-helix bundle (4H), a calcium-binding EF hand and a divergent SH2 domain.</text>
</comment>
<evidence type="ECO:0000256" key="3">
    <source>
        <dbReference type="ARBA" id="ARBA00022833"/>
    </source>
</evidence>
<feature type="region of interest" description="Disordered" evidence="7">
    <location>
        <begin position="570"/>
        <end position="600"/>
    </location>
</feature>
<keyword evidence="11" id="KW-1185">Reference proteome</keyword>
<dbReference type="EC" id="2.3.2.27" evidence="6"/>
<dbReference type="PANTHER" id="PTHR23007:SF11">
    <property type="entry name" value="E3 UBIQUITIN-PROTEIN LIGASE CBL"/>
    <property type="match status" value="1"/>
</dbReference>
<feature type="compositionally biased region" description="Low complexity" evidence="7">
    <location>
        <begin position="692"/>
        <end position="710"/>
    </location>
</feature>
<reference evidence="11" key="1">
    <citation type="submission" date="2015-02" db="EMBL/GenBank/DDBJ databases">
        <title>Genome sequencing for Strongylocentrotus purpuratus.</title>
        <authorList>
            <person name="Murali S."/>
            <person name="Liu Y."/>
            <person name="Vee V."/>
            <person name="English A."/>
            <person name="Wang M."/>
            <person name="Skinner E."/>
            <person name="Han Y."/>
            <person name="Muzny D.M."/>
            <person name="Worley K.C."/>
            <person name="Gibbs R.A."/>
        </authorList>
    </citation>
    <scope>NUCLEOTIDE SEQUENCE</scope>
</reference>
<name>A0A7M7NDP2_STRPU</name>
<dbReference type="InterPro" id="IPR036537">
    <property type="entry name" value="Adaptor_Cbl_N_dom_sf"/>
</dbReference>
<feature type="region of interest" description="Disordered" evidence="7">
    <location>
        <begin position="779"/>
        <end position="935"/>
    </location>
</feature>
<dbReference type="UniPathway" id="UPA00143"/>
<proteinExistence type="predicted"/>
<feature type="compositionally biased region" description="Basic and acidic residues" evidence="7">
    <location>
        <begin position="425"/>
        <end position="442"/>
    </location>
</feature>
<dbReference type="InterPro" id="IPR039520">
    <property type="entry name" value="CBL-B_RING-HC"/>
</dbReference>
<dbReference type="PROSITE" id="PS51506">
    <property type="entry name" value="CBL_PTB"/>
    <property type="match status" value="1"/>
</dbReference>
<dbReference type="GO" id="GO:0016567">
    <property type="term" value="P:protein ubiquitination"/>
    <property type="evidence" value="ECO:0007669"/>
    <property type="project" value="UniProtKB-UniPathway"/>
</dbReference>
<reference evidence="10" key="2">
    <citation type="submission" date="2021-01" db="UniProtKB">
        <authorList>
            <consortium name="EnsemblMetazoa"/>
        </authorList>
    </citation>
    <scope>IDENTIFICATION</scope>
</reference>
<dbReference type="InterPro" id="IPR017907">
    <property type="entry name" value="Znf_RING_CS"/>
</dbReference>
<dbReference type="PROSITE" id="PS00518">
    <property type="entry name" value="ZF_RING_1"/>
    <property type="match status" value="1"/>
</dbReference>
<keyword evidence="1 6" id="KW-0479">Metal-binding</keyword>
<dbReference type="SUPFAM" id="SSF57850">
    <property type="entry name" value="RING/U-box"/>
    <property type="match status" value="1"/>
</dbReference>
<dbReference type="Pfam" id="PF02761">
    <property type="entry name" value="Cbl_N2"/>
    <property type="match status" value="1"/>
</dbReference>
<dbReference type="FunFam" id="3.30.505.10:FF:000007">
    <property type="entry name" value="E3 ubiquitin-protein ligase CBL"/>
    <property type="match status" value="1"/>
</dbReference>
<dbReference type="PROSITE" id="PS50089">
    <property type="entry name" value="ZF_RING_2"/>
    <property type="match status" value="1"/>
</dbReference>
<dbReference type="RefSeq" id="XP_030834170.1">
    <property type="nucleotide sequence ID" value="XM_030978310.1"/>
</dbReference>
<keyword evidence="2 5" id="KW-0863">Zinc-finger</keyword>
<feature type="compositionally biased region" description="Pro residues" evidence="7">
    <location>
        <begin position="892"/>
        <end position="929"/>
    </location>
</feature>
<feature type="compositionally biased region" description="Polar residues" evidence="7">
    <location>
        <begin position="587"/>
        <end position="598"/>
    </location>
</feature>
<keyword evidence="6" id="KW-0808">Transferase</keyword>
<dbReference type="GO" id="GO:0001784">
    <property type="term" value="F:phosphotyrosine residue binding"/>
    <property type="evidence" value="ECO:0007669"/>
    <property type="project" value="UniProtKB-UniRule"/>
</dbReference>
<dbReference type="Pfam" id="PF02762">
    <property type="entry name" value="Cbl_N3"/>
    <property type="match status" value="1"/>
</dbReference>
<dbReference type="CDD" id="cd16709">
    <property type="entry name" value="RING-HC_Cbl-b"/>
    <property type="match status" value="1"/>
</dbReference>
<dbReference type="GO" id="GO:0061630">
    <property type="term" value="F:ubiquitin protein ligase activity"/>
    <property type="evidence" value="ECO:0000318"/>
    <property type="project" value="GO_Central"/>
</dbReference>
<dbReference type="EnsemblMetazoa" id="XM_030978308">
    <property type="protein sequence ID" value="XP_030834168"/>
    <property type="gene ID" value="LOC100890602"/>
</dbReference>
<keyword evidence="4 6" id="KW-0106">Calcium</keyword>
<dbReference type="Gene3D" id="3.30.40.10">
    <property type="entry name" value="Zinc/RING finger domain, C3HC4 (zinc finger)"/>
    <property type="match status" value="1"/>
</dbReference>
<dbReference type="FunCoup" id="A0A7M7NDP2">
    <property type="interactions" value="1282"/>
</dbReference>
<dbReference type="Proteomes" id="UP000007110">
    <property type="component" value="Unassembled WGS sequence"/>
</dbReference>
<dbReference type="Gene3D" id="1.10.8.10">
    <property type="entry name" value="DNA helicase RuvA subunit, C-terminal domain"/>
    <property type="match status" value="1"/>
</dbReference>
<evidence type="ECO:0000313" key="10">
    <source>
        <dbReference type="EnsemblMetazoa" id="XP_030834170"/>
    </source>
</evidence>
<dbReference type="OrthoDB" id="7237699at2759"/>
<feature type="region of interest" description="Disordered" evidence="7">
    <location>
        <begin position="681"/>
        <end position="710"/>
    </location>
</feature>
<keyword evidence="3 6" id="KW-0862">Zinc</keyword>
<dbReference type="InterPro" id="IPR014741">
    <property type="entry name" value="Adaptor_Cbl_EF_hand-like"/>
</dbReference>
<feature type="region of interest" description="Disordered" evidence="7">
    <location>
        <begin position="413"/>
        <end position="553"/>
    </location>
</feature>
<dbReference type="GO" id="GO:0042059">
    <property type="term" value="P:negative regulation of epidermal growth factor receptor signaling pathway"/>
    <property type="evidence" value="ECO:0000318"/>
    <property type="project" value="GO_Central"/>
</dbReference>
<dbReference type="GO" id="GO:0008270">
    <property type="term" value="F:zinc ion binding"/>
    <property type="evidence" value="ECO:0007669"/>
    <property type="project" value="UniProtKB-KW"/>
</dbReference>
<feature type="compositionally biased region" description="Low complexity" evidence="7">
    <location>
        <begin position="879"/>
        <end position="891"/>
    </location>
</feature>
<feature type="compositionally biased region" description="Acidic residues" evidence="7">
    <location>
        <begin position="540"/>
        <end position="550"/>
    </location>
</feature>
<evidence type="ECO:0000259" key="9">
    <source>
        <dbReference type="PROSITE" id="PS51506"/>
    </source>
</evidence>
<dbReference type="InterPro" id="IPR013083">
    <property type="entry name" value="Znf_RING/FYVE/PHD"/>
</dbReference>
<dbReference type="GO" id="GO:0007165">
    <property type="term" value="P:signal transduction"/>
    <property type="evidence" value="ECO:0000318"/>
    <property type="project" value="GO_Central"/>
</dbReference>
<comment type="pathway">
    <text evidence="6">Protein modification; protein ubiquitination.</text>
</comment>
<dbReference type="AlphaFoldDB" id="A0A7M7NDP2"/>
<feature type="compositionally biased region" description="Low complexity" evidence="7">
    <location>
        <begin position="498"/>
        <end position="508"/>
    </location>
</feature>
<dbReference type="SMART" id="SM00184">
    <property type="entry name" value="RING"/>
    <property type="match status" value="1"/>
</dbReference>
<feature type="domain" description="RING-type" evidence="8">
    <location>
        <begin position="355"/>
        <end position="401"/>
    </location>
</feature>
<dbReference type="InterPro" id="IPR001841">
    <property type="entry name" value="Znf_RING"/>
</dbReference>